<gene>
    <name evidence="4" type="ORF">ACFP0N_15005</name>
</gene>
<feature type="transmembrane region" description="Helical" evidence="2">
    <location>
        <begin position="379"/>
        <end position="398"/>
    </location>
</feature>
<dbReference type="InterPro" id="IPR006311">
    <property type="entry name" value="TAT_signal"/>
</dbReference>
<feature type="compositionally biased region" description="Low complexity" evidence="1">
    <location>
        <begin position="221"/>
        <end position="332"/>
    </location>
</feature>
<evidence type="ECO:0000256" key="3">
    <source>
        <dbReference type="SAM" id="SignalP"/>
    </source>
</evidence>
<protein>
    <submittedName>
        <fullName evidence="4">LPXTG cell wall anchor domain-containing protein</fullName>
    </submittedName>
</protein>
<evidence type="ECO:0000313" key="4">
    <source>
        <dbReference type="EMBL" id="MFC5886273.1"/>
    </source>
</evidence>
<accession>A0ABW1EXF1</accession>
<keyword evidence="3" id="KW-0732">Signal</keyword>
<evidence type="ECO:0000256" key="2">
    <source>
        <dbReference type="SAM" id="Phobius"/>
    </source>
</evidence>
<proteinExistence type="predicted"/>
<evidence type="ECO:0000313" key="5">
    <source>
        <dbReference type="Proteomes" id="UP001596067"/>
    </source>
</evidence>
<dbReference type="PROSITE" id="PS51318">
    <property type="entry name" value="TAT"/>
    <property type="match status" value="1"/>
</dbReference>
<organism evidence="4 5">
    <name type="scientific">Kitasatospora aburaviensis</name>
    <dbReference type="NCBI Taxonomy" id="67265"/>
    <lineage>
        <taxon>Bacteria</taxon>
        <taxon>Bacillati</taxon>
        <taxon>Actinomycetota</taxon>
        <taxon>Actinomycetes</taxon>
        <taxon>Kitasatosporales</taxon>
        <taxon>Streptomycetaceae</taxon>
        <taxon>Kitasatospora</taxon>
    </lineage>
</organism>
<keyword evidence="5" id="KW-1185">Reference proteome</keyword>
<comment type="caution">
    <text evidence="4">The sequence shown here is derived from an EMBL/GenBank/DDBJ whole genome shotgun (WGS) entry which is preliminary data.</text>
</comment>
<name>A0ABW1EXF1_9ACTN</name>
<dbReference type="EMBL" id="JBHSOD010000015">
    <property type="protein sequence ID" value="MFC5886273.1"/>
    <property type="molecule type" value="Genomic_DNA"/>
</dbReference>
<evidence type="ECO:0000256" key="1">
    <source>
        <dbReference type="SAM" id="MobiDB-lite"/>
    </source>
</evidence>
<feature type="chain" id="PRO_5045496608" evidence="3">
    <location>
        <begin position="32"/>
        <end position="407"/>
    </location>
</feature>
<dbReference type="NCBIfam" id="TIGR01167">
    <property type="entry name" value="LPXTG_anchor"/>
    <property type="match status" value="1"/>
</dbReference>
<keyword evidence="2" id="KW-0812">Transmembrane</keyword>
<keyword evidence="2" id="KW-1133">Transmembrane helix</keyword>
<dbReference type="Proteomes" id="UP001596067">
    <property type="component" value="Unassembled WGS sequence"/>
</dbReference>
<dbReference type="RefSeq" id="WP_313764626.1">
    <property type="nucleotide sequence ID" value="NZ_BAAAVH010000071.1"/>
</dbReference>
<reference evidence="5" key="1">
    <citation type="journal article" date="2019" name="Int. J. Syst. Evol. Microbiol.">
        <title>The Global Catalogue of Microorganisms (GCM) 10K type strain sequencing project: providing services to taxonomists for standard genome sequencing and annotation.</title>
        <authorList>
            <consortium name="The Broad Institute Genomics Platform"/>
            <consortium name="The Broad Institute Genome Sequencing Center for Infectious Disease"/>
            <person name="Wu L."/>
            <person name="Ma J."/>
        </authorList>
    </citation>
    <scope>NUCLEOTIDE SEQUENCE [LARGE SCALE GENOMIC DNA]</scope>
    <source>
        <strain evidence="5">CGMCC 4.1469</strain>
    </source>
</reference>
<feature type="signal peptide" evidence="3">
    <location>
        <begin position="1"/>
        <end position="31"/>
    </location>
</feature>
<sequence length="407" mass="39756">MSKSIRRSFALAGAAALASSMVLAGAQGAVAAGTTGSPSAAAAPQADKAAHRALDLSVAGVPSTFIAGGEPKQFTFKVDNATKHDFVFYPFLKFKNREGSLEADHLKVEYQLPGGSWLPATVAPGGGDTDDDAVLIMLGGVDGDGNADGGALLAVNRGKSLNINVRASFTNDAPLGKAGVVPVVFSAELDDKSGEAVDNGHFSCDGIKGAGFTIKAGGSGKPSPTAKPTTAKPTTGKPSPTATKPTGSPTTSQSPTATPTATTSPSATATATPTATTTATPSATATPSTTASPSATTSPTTAPTETAKPTGPTTSAPATSPAATAPVDTTSAGPQEPIDFPVSVPNVTPPKLTPAAVSGAKTAADKALATTGGGDNTTAIAIAGGAVLAAGAGTLLVLRRRKSAQQG</sequence>
<feature type="region of interest" description="Disordered" evidence="1">
    <location>
        <begin position="213"/>
        <end position="366"/>
    </location>
</feature>
<keyword evidence="2" id="KW-0472">Membrane</keyword>